<dbReference type="AlphaFoldDB" id="A0A9Q0M4I3"/>
<dbReference type="Pfam" id="PF00011">
    <property type="entry name" value="HSP20"/>
    <property type="match status" value="1"/>
</dbReference>
<gene>
    <name evidence="4" type="ORF">RDWZM_009705</name>
</gene>
<reference evidence="4" key="1">
    <citation type="submission" date="2022-12" db="EMBL/GenBank/DDBJ databases">
        <title>Genome assemblies of Blomia tropicalis.</title>
        <authorList>
            <person name="Cui Y."/>
        </authorList>
    </citation>
    <scope>NUCLEOTIDE SEQUENCE</scope>
    <source>
        <tissue evidence="4">Adult mites</tissue>
    </source>
</reference>
<dbReference type="SUPFAM" id="SSF49764">
    <property type="entry name" value="HSP20-like chaperones"/>
    <property type="match status" value="1"/>
</dbReference>
<keyword evidence="5" id="KW-1185">Reference proteome</keyword>
<evidence type="ECO:0000259" key="3">
    <source>
        <dbReference type="PROSITE" id="PS01031"/>
    </source>
</evidence>
<dbReference type="GO" id="GO:0005634">
    <property type="term" value="C:nucleus"/>
    <property type="evidence" value="ECO:0007669"/>
    <property type="project" value="TreeGrafter"/>
</dbReference>
<dbReference type="Proteomes" id="UP001142055">
    <property type="component" value="Chromosome 3"/>
</dbReference>
<protein>
    <recommendedName>
        <fullName evidence="3">SHSP domain-containing protein</fullName>
    </recommendedName>
</protein>
<evidence type="ECO:0000313" key="4">
    <source>
        <dbReference type="EMBL" id="KAJ6218548.1"/>
    </source>
</evidence>
<dbReference type="CDD" id="cd06526">
    <property type="entry name" value="metazoan_ACD"/>
    <property type="match status" value="1"/>
</dbReference>
<dbReference type="InterPro" id="IPR008978">
    <property type="entry name" value="HSP20-like_chaperone"/>
</dbReference>
<evidence type="ECO:0000256" key="1">
    <source>
        <dbReference type="PROSITE-ProRule" id="PRU00285"/>
    </source>
</evidence>
<dbReference type="PANTHER" id="PTHR45640:SF26">
    <property type="entry name" value="RE23625P"/>
    <property type="match status" value="1"/>
</dbReference>
<dbReference type="OMA" id="IKPYWRE"/>
<comment type="similarity">
    <text evidence="1 2">Belongs to the small heat shock protein (HSP20) family.</text>
</comment>
<name>A0A9Q0M4I3_BLOTA</name>
<dbReference type="GO" id="GO:0042026">
    <property type="term" value="P:protein refolding"/>
    <property type="evidence" value="ECO:0007669"/>
    <property type="project" value="TreeGrafter"/>
</dbReference>
<dbReference type="GO" id="GO:0009408">
    <property type="term" value="P:response to heat"/>
    <property type="evidence" value="ECO:0007669"/>
    <property type="project" value="TreeGrafter"/>
</dbReference>
<feature type="domain" description="SHSP" evidence="3">
    <location>
        <begin position="32"/>
        <end position="142"/>
    </location>
</feature>
<dbReference type="PROSITE" id="PS01031">
    <property type="entry name" value="SHSP"/>
    <property type="match status" value="1"/>
</dbReference>
<proteinExistence type="inferred from homology"/>
<dbReference type="Gene3D" id="2.60.40.790">
    <property type="match status" value="1"/>
</dbReference>
<evidence type="ECO:0000313" key="5">
    <source>
        <dbReference type="Proteomes" id="UP001142055"/>
    </source>
</evidence>
<organism evidence="4 5">
    <name type="scientific">Blomia tropicalis</name>
    <name type="common">Mite</name>
    <dbReference type="NCBI Taxonomy" id="40697"/>
    <lineage>
        <taxon>Eukaryota</taxon>
        <taxon>Metazoa</taxon>
        <taxon>Ecdysozoa</taxon>
        <taxon>Arthropoda</taxon>
        <taxon>Chelicerata</taxon>
        <taxon>Arachnida</taxon>
        <taxon>Acari</taxon>
        <taxon>Acariformes</taxon>
        <taxon>Sarcoptiformes</taxon>
        <taxon>Astigmata</taxon>
        <taxon>Glycyphagoidea</taxon>
        <taxon>Echimyopodidae</taxon>
        <taxon>Blomia</taxon>
    </lineage>
</organism>
<dbReference type="PRINTS" id="PR00299">
    <property type="entry name" value="ACRYSTALLIN"/>
</dbReference>
<sequence>MLSLPRFTRSLLDSLDDDFMVCPMDYVFPQSQRFRSLGGQLAVPRITGDKFNLDLDMRQFDPNEISVKFDQNSLQIHGKREKKADDGHQYEYREYVQHFTVPDNVVHEQLKCQMDNKGYLKIEAPVKVEQIDMDKPRQIPIEFAKK</sequence>
<dbReference type="EMBL" id="JAPWDV010000003">
    <property type="protein sequence ID" value="KAJ6218548.1"/>
    <property type="molecule type" value="Genomic_DNA"/>
</dbReference>
<dbReference type="GO" id="GO:0005737">
    <property type="term" value="C:cytoplasm"/>
    <property type="evidence" value="ECO:0007669"/>
    <property type="project" value="TreeGrafter"/>
</dbReference>
<dbReference type="PANTHER" id="PTHR45640">
    <property type="entry name" value="HEAT SHOCK PROTEIN HSP-12.2-RELATED"/>
    <property type="match status" value="1"/>
</dbReference>
<dbReference type="GO" id="GO:0051082">
    <property type="term" value="F:unfolded protein binding"/>
    <property type="evidence" value="ECO:0007669"/>
    <property type="project" value="TreeGrafter"/>
</dbReference>
<dbReference type="InterPro" id="IPR002068">
    <property type="entry name" value="A-crystallin/Hsp20_dom"/>
</dbReference>
<dbReference type="InterPro" id="IPR001436">
    <property type="entry name" value="Alpha-crystallin/sHSP_animal"/>
</dbReference>
<comment type="caution">
    <text evidence="4">The sequence shown here is derived from an EMBL/GenBank/DDBJ whole genome shotgun (WGS) entry which is preliminary data.</text>
</comment>
<evidence type="ECO:0000256" key="2">
    <source>
        <dbReference type="RuleBase" id="RU003616"/>
    </source>
</evidence>
<accession>A0A9Q0M4I3</accession>